<reference evidence="2" key="1">
    <citation type="thesis" date="2021" institute="BYU ScholarsArchive" country="Provo, UT, USA">
        <title>Applications of and Algorithms for Genome Assembly and Genomic Analyses with an Emphasis on Marine Teleosts.</title>
        <authorList>
            <person name="Pickett B.D."/>
        </authorList>
    </citation>
    <scope>NUCLEOTIDE SEQUENCE</scope>
    <source>
        <strain evidence="2">HI-2016</strain>
    </source>
</reference>
<evidence type="ECO:0000256" key="1">
    <source>
        <dbReference type="SAM" id="MobiDB-lite"/>
    </source>
</evidence>
<proteinExistence type="predicted"/>
<protein>
    <submittedName>
        <fullName evidence="2">Uncharacterized protein</fullName>
    </submittedName>
</protein>
<accession>A0A8T2P4L5</accession>
<evidence type="ECO:0000313" key="3">
    <source>
        <dbReference type="Proteomes" id="UP000824540"/>
    </source>
</evidence>
<keyword evidence="3" id="KW-1185">Reference proteome</keyword>
<dbReference type="Proteomes" id="UP000824540">
    <property type="component" value="Unassembled WGS sequence"/>
</dbReference>
<comment type="caution">
    <text evidence="2">The sequence shown here is derived from an EMBL/GenBank/DDBJ whole genome shotgun (WGS) entry which is preliminary data.</text>
</comment>
<dbReference type="EMBL" id="JAFBMS010000023">
    <property type="protein sequence ID" value="KAG9343597.1"/>
    <property type="molecule type" value="Genomic_DNA"/>
</dbReference>
<name>A0A8T2P4L5_9TELE</name>
<evidence type="ECO:0000313" key="2">
    <source>
        <dbReference type="EMBL" id="KAG9343597.1"/>
    </source>
</evidence>
<organism evidence="2 3">
    <name type="scientific">Albula glossodonta</name>
    <name type="common">roundjaw bonefish</name>
    <dbReference type="NCBI Taxonomy" id="121402"/>
    <lineage>
        <taxon>Eukaryota</taxon>
        <taxon>Metazoa</taxon>
        <taxon>Chordata</taxon>
        <taxon>Craniata</taxon>
        <taxon>Vertebrata</taxon>
        <taxon>Euteleostomi</taxon>
        <taxon>Actinopterygii</taxon>
        <taxon>Neopterygii</taxon>
        <taxon>Teleostei</taxon>
        <taxon>Albuliformes</taxon>
        <taxon>Albulidae</taxon>
        <taxon>Albula</taxon>
    </lineage>
</organism>
<dbReference type="OrthoDB" id="10664561at2759"/>
<gene>
    <name evidence="2" type="ORF">JZ751_013767</name>
</gene>
<feature type="compositionally biased region" description="Polar residues" evidence="1">
    <location>
        <begin position="229"/>
        <end position="238"/>
    </location>
</feature>
<feature type="region of interest" description="Disordered" evidence="1">
    <location>
        <begin position="218"/>
        <end position="238"/>
    </location>
</feature>
<sequence length="238" mass="25346">MSPLPPLYSLEASPAVRPPACGGTLSSVQSVLPDGVEDPVHLGGPAAVVGVVHLLHEVVQSLLLGLVQSQGLADVGDVVEGLQLWHARAQHHGEQVDEEVGVLADGQEVAEVYVEQLQTGHFKKRGTAVSALHPPVVINDCDQKSGASSTWPSSFTMMLLLCRSPIPRMKVATQYPAQERPLVERVAVELQRPLQAALALDLHDGVRVAHHLDEAHAVPDGQAPIGQHPATQQRVMGK</sequence>
<dbReference type="AlphaFoldDB" id="A0A8T2P4L5"/>